<evidence type="ECO:0000256" key="1">
    <source>
        <dbReference type="SAM" id="Phobius"/>
    </source>
</evidence>
<evidence type="ECO:0000313" key="2">
    <source>
        <dbReference type="EMBL" id="GAD83355.1"/>
    </source>
</evidence>
<reference evidence="2 3" key="1">
    <citation type="journal article" date="2014" name="BMC Genomics">
        <title>Genome based analysis of type-I polyketide synthase and nonribosomal peptide synthetase gene clusters in seven strains of five representative Nocardia species.</title>
        <authorList>
            <person name="Komaki H."/>
            <person name="Ichikawa N."/>
            <person name="Hosoyama A."/>
            <person name="Takahashi-Nakaguchi A."/>
            <person name="Matsuzawa T."/>
            <person name="Suzuki K."/>
            <person name="Fujita N."/>
            <person name="Gonoi T."/>
        </authorList>
    </citation>
    <scope>NUCLEOTIDE SEQUENCE [LARGE SCALE GENOMIC DNA]</scope>
    <source>
        <strain evidence="2 3">NBRC 15531</strain>
    </source>
</reference>
<gene>
    <name evidence="2" type="ORF">NCAST_19_00570</name>
</gene>
<dbReference type="Proteomes" id="UP000017048">
    <property type="component" value="Unassembled WGS sequence"/>
</dbReference>
<keyword evidence="3" id="KW-1185">Reference proteome</keyword>
<sequence length="60" mass="6010">MHFAGVSLATASTPGRQPRFVFVMAAESIGGSVAGWLLLGVALAAALIPTALLTDSAVKV</sequence>
<organism evidence="2 3">
    <name type="scientific">Nocardia asteroides NBRC 15531</name>
    <dbReference type="NCBI Taxonomy" id="1110697"/>
    <lineage>
        <taxon>Bacteria</taxon>
        <taxon>Bacillati</taxon>
        <taxon>Actinomycetota</taxon>
        <taxon>Actinomycetes</taxon>
        <taxon>Mycobacteriales</taxon>
        <taxon>Nocardiaceae</taxon>
        <taxon>Nocardia</taxon>
    </lineage>
</organism>
<keyword evidence="1" id="KW-0812">Transmembrane</keyword>
<dbReference type="AlphaFoldDB" id="U5E7R5"/>
<keyword evidence="1" id="KW-1133">Transmembrane helix</keyword>
<name>U5E7R5_NOCAS</name>
<accession>U5E7R5</accession>
<keyword evidence="1" id="KW-0472">Membrane</keyword>
<evidence type="ECO:0000313" key="3">
    <source>
        <dbReference type="Proteomes" id="UP000017048"/>
    </source>
</evidence>
<dbReference type="EMBL" id="BAFO02000019">
    <property type="protein sequence ID" value="GAD83355.1"/>
    <property type="molecule type" value="Genomic_DNA"/>
</dbReference>
<comment type="caution">
    <text evidence="2">The sequence shown here is derived from an EMBL/GenBank/DDBJ whole genome shotgun (WGS) entry which is preliminary data.</text>
</comment>
<protein>
    <submittedName>
        <fullName evidence="2">Uncharacterized protein</fullName>
    </submittedName>
</protein>
<feature type="transmembrane region" description="Helical" evidence="1">
    <location>
        <begin position="35"/>
        <end position="54"/>
    </location>
</feature>
<proteinExistence type="predicted"/>